<reference evidence="1 2" key="1">
    <citation type="submission" date="2016-11" db="EMBL/GenBank/DDBJ databases">
        <authorList>
            <person name="Jaros S."/>
            <person name="Januszkiewicz K."/>
            <person name="Wedrychowicz H."/>
        </authorList>
    </citation>
    <scope>NUCLEOTIDE SEQUENCE [LARGE SCALE GENOMIC DNA]</scope>
    <source>
        <strain evidence="1 2">DSM 8605</strain>
    </source>
</reference>
<organism evidence="1 2">
    <name type="scientific">Clostridium grantii DSM 8605</name>
    <dbReference type="NCBI Taxonomy" id="1121316"/>
    <lineage>
        <taxon>Bacteria</taxon>
        <taxon>Bacillati</taxon>
        <taxon>Bacillota</taxon>
        <taxon>Clostridia</taxon>
        <taxon>Eubacteriales</taxon>
        <taxon>Clostridiaceae</taxon>
        <taxon>Clostridium</taxon>
    </lineage>
</organism>
<keyword evidence="2" id="KW-1185">Reference proteome</keyword>
<protein>
    <recommendedName>
        <fullName evidence="3">DUF4926 domain-containing protein</fullName>
    </recommendedName>
</protein>
<sequence>MKFDMYDTVIVLNNYSDEGVLKGELGAIVEVYTEPHEAYEVEFLDEEGKTKSILVLQPNELCKHND</sequence>
<accession>A0A1M5Y6N6</accession>
<name>A0A1M5Y6N6_9CLOT</name>
<dbReference type="EMBL" id="FQXM01000061">
    <property type="protein sequence ID" value="SHI07717.1"/>
    <property type="molecule type" value="Genomic_DNA"/>
</dbReference>
<dbReference type="Gene3D" id="2.30.30.940">
    <property type="match status" value="1"/>
</dbReference>
<dbReference type="Pfam" id="PF16277">
    <property type="entry name" value="DUF4926"/>
    <property type="match status" value="1"/>
</dbReference>
<dbReference type="STRING" id="1121316.SAMN02745207_04245"/>
<evidence type="ECO:0000313" key="2">
    <source>
        <dbReference type="Proteomes" id="UP000184447"/>
    </source>
</evidence>
<dbReference type="AlphaFoldDB" id="A0A1M5Y6N6"/>
<gene>
    <name evidence="1" type="ORF">SAMN02745207_04245</name>
</gene>
<proteinExistence type="predicted"/>
<dbReference type="OrthoDB" id="983005at2"/>
<dbReference type="InterPro" id="IPR032568">
    <property type="entry name" value="DUF4926"/>
</dbReference>
<evidence type="ECO:0000313" key="1">
    <source>
        <dbReference type="EMBL" id="SHI07717.1"/>
    </source>
</evidence>
<dbReference type="RefSeq" id="WP_073341004.1">
    <property type="nucleotide sequence ID" value="NZ_FQXM01000061.1"/>
</dbReference>
<evidence type="ECO:0008006" key="3">
    <source>
        <dbReference type="Google" id="ProtNLM"/>
    </source>
</evidence>
<dbReference type="Proteomes" id="UP000184447">
    <property type="component" value="Unassembled WGS sequence"/>
</dbReference>